<feature type="signal peptide" evidence="1">
    <location>
        <begin position="1"/>
        <end position="21"/>
    </location>
</feature>
<dbReference type="EMBL" id="CM026421">
    <property type="protein sequence ID" value="KAG0589379.1"/>
    <property type="molecule type" value="Genomic_DNA"/>
</dbReference>
<dbReference type="AlphaFoldDB" id="A0A8T0J2M1"/>
<accession>A0A8T0J2M1</accession>
<evidence type="ECO:0000313" key="2">
    <source>
        <dbReference type="EMBL" id="KAG0589379.1"/>
    </source>
</evidence>
<gene>
    <name evidence="2" type="ORF">KC19_1G017600</name>
</gene>
<reference evidence="2" key="1">
    <citation type="submission" date="2020-06" db="EMBL/GenBank/DDBJ databases">
        <title>WGS assembly of Ceratodon purpureus strain R40.</title>
        <authorList>
            <person name="Carey S.B."/>
            <person name="Jenkins J."/>
            <person name="Shu S."/>
            <person name="Lovell J.T."/>
            <person name="Sreedasyam A."/>
            <person name="Maumus F."/>
            <person name="Tiley G.P."/>
            <person name="Fernandez-Pozo N."/>
            <person name="Barry K."/>
            <person name="Chen C."/>
            <person name="Wang M."/>
            <person name="Lipzen A."/>
            <person name="Daum C."/>
            <person name="Saski C.A."/>
            <person name="Payton A.C."/>
            <person name="Mcbreen J.C."/>
            <person name="Conrad R.E."/>
            <person name="Kollar L.M."/>
            <person name="Olsson S."/>
            <person name="Huttunen S."/>
            <person name="Landis J.B."/>
            <person name="Wickett N.J."/>
            <person name="Johnson M.G."/>
            <person name="Rensing S.A."/>
            <person name="Grimwood J."/>
            <person name="Schmutz J."/>
            <person name="Mcdaniel S.F."/>
        </authorList>
    </citation>
    <scope>NUCLEOTIDE SEQUENCE</scope>
    <source>
        <strain evidence="2">R40</strain>
    </source>
</reference>
<protein>
    <submittedName>
        <fullName evidence="2">Uncharacterized protein</fullName>
    </submittedName>
</protein>
<name>A0A8T0J2M1_CERPU</name>
<keyword evidence="1" id="KW-0732">Signal</keyword>
<proteinExistence type="predicted"/>
<comment type="caution">
    <text evidence="2">The sequence shown here is derived from an EMBL/GenBank/DDBJ whole genome shotgun (WGS) entry which is preliminary data.</text>
</comment>
<evidence type="ECO:0000313" key="3">
    <source>
        <dbReference type="Proteomes" id="UP000822688"/>
    </source>
</evidence>
<evidence type="ECO:0000256" key="1">
    <source>
        <dbReference type="SAM" id="SignalP"/>
    </source>
</evidence>
<organism evidence="2 3">
    <name type="scientific">Ceratodon purpureus</name>
    <name type="common">Fire moss</name>
    <name type="synonym">Dicranum purpureum</name>
    <dbReference type="NCBI Taxonomy" id="3225"/>
    <lineage>
        <taxon>Eukaryota</taxon>
        <taxon>Viridiplantae</taxon>
        <taxon>Streptophyta</taxon>
        <taxon>Embryophyta</taxon>
        <taxon>Bryophyta</taxon>
        <taxon>Bryophytina</taxon>
        <taxon>Bryopsida</taxon>
        <taxon>Dicranidae</taxon>
        <taxon>Pseudoditrichales</taxon>
        <taxon>Ditrichaceae</taxon>
        <taxon>Ceratodon</taxon>
    </lineage>
</organism>
<keyword evidence="3" id="KW-1185">Reference proteome</keyword>
<feature type="chain" id="PRO_5035718461" evidence="1">
    <location>
        <begin position="22"/>
        <end position="64"/>
    </location>
</feature>
<sequence length="64" mass="7382">MPHITQLWPLLFSVLSQLVHMVTWIPDPLYNIISEIGRRATWICANDRTALSKTRGSELNIFTD</sequence>
<dbReference type="Proteomes" id="UP000822688">
    <property type="component" value="Chromosome 1"/>
</dbReference>